<feature type="domain" description="C2H2-type" evidence="12">
    <location>
        <begin position="1239"/>
        <end position="1266"/>
    </location>
</feature>
<evidence type="ECO:0000259" key="12">
    <source>
        <dbReference type="PROSITE" id="PS50157"/>
    </source>
</evidence>
<feature type="domain" description="C2H2-type" evidence="12">
    <location>
        <begin position="1909"/>
        <end position="1936"/>
    </location>
</feature>
<dbReference type="FunFam" id="3.30.160.60:FF:000202">
    <property type="entry name" value="Zinc finger protein 574"/>
    <property type="match status" value="1"/>
</dbReference>
<feature type="domain" description="C2H2-type" evidence="12">
    <location>
        <begin position="997"/>
        <end position="1024"/>
    </location>
</feature>
<feature type="domain" description="C2H2-type" evidence="12">
    <location>
        <begin position="1389"/>
        <end position="1416"/>
    </location>
</feature>
<feature type="domain" description="C2H2-type" evidence="12">
    <location>
        <begin position="2331"/>
        <end position="2359"/>
    </location>
</feature>
<keyword evidence="9" id="KW-0539">Nucleus</keyword>
<name>A0A1A8GTS4_9TELE</name>
<feature type="domain" description="C2H2-type" evidence="12">
    <location>
        <begin position="2429"/>
        <end position="2456"/>
    </location>
</feature>
<feature type="domain" description="C2H2-type" evidence="12">
    <location>
        <begin position="2686"/>
        <end position="2713"/>
    </location>
</feature>
<dbReference type="GO" id="GO:0005634">
    <property type="term" value="C:nucleus"/>
    <property type="evidence" value="ECO:0007669"/>
    <property type="project" value="UniProtKB-SubCell"/>
</dbReference>
<feature type="domain" description="C2H2-type" evidence="12">
    <location>
        <begin position="2825"/>
        <end position="2847"/>
    </location>
</feature>
<keyword evidence="2" id="KW-0479">Metal-binding</keyword>
<feature type="domain" description="C2H2-type" evidence="12">
    <location>
        <begin position="2152"/>
        <end position="2179"/>
    </location>
</feature>
<feature type="domain" description="C2H2-type" evidence="12">
    <location>
        <begin position="1722"/>
        <end position="1749"/>
    </location>
</feature>
<feature type="compositionally biased region" description="Acidic residues" evidence="11">
    <location>
        <begin position="2413"/>
        <end position="2423"/>
    </location>
</feature>
<organism evidence="13">
    <name type="scientific">Nothobranchius korthausae</name>
    <dbReference type="NCBI Taxonomy" id="1143690"/>
    <lineage>
        <taxon>Eukaryota</taxon>
        <taxon>Metazoa</taxon>
        <taxon>Chordata</taxon>
        <taxon>Craniata</taxon>
        <taxon>Vertebrata</taxon>
        <taxon>Euteleostomi</taxon>
        <taxon>Actinopterygii</taxon>
        <taxon>Neopterygii</taxon>
        <taxon>Teleostei</taxon>
        <taxon>Neoteleostei</taxon>
        <taxon>Acanthomorphata</taxon>
        <taxon>Ovalentaria</taxon>
        <taxon>Atherinomorphae</taxon>
        <taxon>Cyprinodontiformes</taxon>
        <taxon>Nothobranchiidae</taxon>
        <taxon>Nothobranchius</taxon>
    </lineage>
</organism>
<dbReference type="InterPro" id="IPR036236">
    <property type="entry name" value="Znf_C2H2_sf"/>
</dbReference>
<feature type="domain" description="C2H2-type" evidence="12">
    <location>
        <begin position="2511"/>
        <end position="2538"/>
    </location>
</feature>
<evidence type="ECO:0000256" key="3">
    <source>
        <dbReference type="ARBA" id="ARBA00022737"/>
    </source>
</evidence>
<feature type="domain" description="C2H2-type" evidence="12">
    <location>
        <begin position="1637"/>
        <end position="1664"/>
    </location>
</feature>
<feature type="domain" description="C2H2-type" evidence="12">
    <location>
        <begin position="2180"/>
        <end position="2213"/>
    </location>
</feature>
<evidence type="ECO:0000313" key="13">
    <source>
        <dbReference type="EMBL" id="SBQ74454.1"/>
    </source>
</evidence>
<dbReference type="EMBL" id="HAEC01006316">
    <property type="protein sequence ID" value="SBQ74454.1"/>
    <property type="molecule type" value="Transcribed_RNA"/>
</dbReference>
<evidence type="ECO:0000256" key="2">
    <source>
        <dbReference type="ARBA" id="ARBA00022723"/>
    </source>
</evidence>
<evidence type="ECO:0000256" key="8">
    <source>
        <dbReference type="ARBA" id="ARBA00023163"/>
    </source>
</evidence>
<feature type="domain" description="C2H2-type" evidence="12">
    <location>
        <begin position="1810"/>
        <end position="1834"/>
    </location>
</feature>
<feature type="compositionally biased region" description="Low complexity" evidence="11">
    <location>
        <begin position="2047"/>
        <end position="2068"/>
    </location>
</feature>
<dbReference type="PANTHER" id="PTHR24384">
    <property type="entry name" value="FINGER PUTATIVE TRANSCRIPTION FACTOR FAMILY-RELATED"/>
    <property type="match status" value="1"/>
</dbReference>
<feature type="domain" description="C2H2-type" evidence="12">
    <location>
        <begin position="2894"/>
        <end position="2921"/>
    </location>
</feature>
<feature type="domain" description="C2H2-type" evidence="12">
    <location>
        <begin position="2617"/>
        <end position="2644"/>
    </location>
</feature>
<feature type="domain" description="C2H2-type" evidence="12">
    <location>
        <begin position="1361"/>
        <end position="1383"/>
    </location>
</feature>
<reference evidence="13" key="2">
    <citation type="submission" date="2016-06" db="EMBL/GenBank/DDBJ databases">
        <title>The genome of a short-lived fish provides insights into sex chromosome evolution and the genetic control of aging.</title>
        <authorList>
            <person name="Reichwald K."/>
            <person name="Felder M."/>
            <person name="Petzold A."/>
            <person name="Koch P."/>
            <person name="Groth M."/>
            <person name="Platzer M."/>
        </authorList>
    </citation>
    <scope>NUCLEOTIDE SEQUENCE</scope>
    <source>
        <tissue evidence="13">Brain</tissue>
    </source>
</reference>
<evidence type="ECO:0000256" key="5">
    <source>
        <dbReference type="ARBA" id="ARBA00022833"/>
    </source>
</evidence>
<feature type="domain" description="C2H2-type" evidence="12">
    <location>
        <begin position="2303"/>
        <end position="2330"/>
    </location>
</feature>
<dbReference type="Gene3D" id="3.30.160.60">
    <property type="entry name" value="Classic Zinc Finger"/>
    <property type="match status" value="26"/>
</dbReference>
<feature type="domain" description="C2H2-type" evidence="12">
    <location>
        <begin position="2483"/>
        <end position="2510"/>
    </location>
</feature>
<dbReference type="GO" id="GO:0008270">
    <property type="term" value="F:zinc ion binding"/>
    <property type="evidence" value="ECO:0007669"/>
    <property type="project" value="UniProtKB-KW"/>
</dbReference>
<feature type="domain" description="C2H2-type" evidence="12">
    <location>
        <begin position="2538"/>
        <end position="2561"/>
    </location>
</feature>
<feature type="region of interest" description="Disordered" evidence="11">
    <location>
        <begin position="1410"/>
        <end position="1433"/>
    </location>
</feature>
<feature type="domain" description="C2H2-type" evidence="12">
    <location>
        <begin position="969"/>
        <end position="996"/>
    </location>
</feature>
<dbReference type="EMBL" id="HAEB01020595">
    <property type="protein sequence ID" value="SBQ67122.1"/>
    <property type="molecule type" value="Transcribed_RNA"/>
</dbReference>
<feature type="domain" description="C2H2-type" evidence="12">
    <location>
        <begin position="1937"/>
        <end position="1966"/>
    </location>
</feature>
<dbReference type="PROSITE" id="PS50157">
    <property type="entry name" value="ZINC_FINGER_C2H2_2"/>
    <property type="match status" value="38"/>
</dbReference>
<feature type="region of interest" description="Disordered" evidence="11">
    <location>
        <begin position="838"/>
        <end position="861"/>
    </location>
</feature>
<dbReference type="InterPro" id="IPR050752">
    <property type="entry name" value="C2H2-ZF_domain"/>
</dbReference>
<evidence type="ECO:0000256" key="4">
    <source>
        <dbReference type="ARBA" id="ARBA00022771"/>
    </source>
</evidence>
<dbReference type="Gene3D" id="3.30.40.10">
    <property type="entry name" value="Zinc/RING finger domain, C3HC4 (zinc finger)"/>
    <property type="match status" value="1"/>
</dbReference>
<evidence type="ECO:0000256" key="7">
    <source>
        <dbReference type="ARBA" id="ARBA00023125"/>
    </source>
</evidence>
<feature type="compositionally biased region" description="Polar residues" evidence="11">
    <location>
        <begin position="2254"/>
        <end position="2263"/>
    </location>
</feature>
<accession>A0A1A8GTS4</accession>
<protein>
    <recommendedName>
        <fullName evidence="12">C2H2-type domain-containing protein</fullName>
    </recommendedName>
</protein>
<dbReference type="GO" id="GO:0000978">
    <property type="term" value="F:RNA polymerase II cis-regulatory region sequence-specific DNA binding"/>
    <property type="evidence" value="ECO:0007669"/>
    <property type="project" value="TreeGrafter"/>
</dbReference>
<feature type="compositionally biased region" description="Basic and acidic residues" evidence="11">
    <location>
        <begin position="365"/>
        <end position="374"/>
    </location>
</feature>
<feature type="domain" description="C2H2-type" evidence="12">
    <location>
        <begin position="2922"/>
        <end position="2949"/>
    </location>
</feature>
<dbReference type="PROSITE" id="PS00028">
    <property type="entry name" value="ZINC_FINGER_C2H2_1"/>
    <property type="match status" value="31"/>
</dbReference>
<feature type="compositionally biased region" description="Polar residues" evidence="11">
    <location>
        <begin position="2397"/>
        <end position="2412"/>
    </location>
</feature>
<feature type="region of interest" description="Disordered" evidence="11">
    <location>
        <begin position="1856"/>
        <end position="1882"/>
    </location>
</feature>
<dbReference type="FunFam" id="3.30.160.60:FF:002343">
    <property type="entry name" value="Zinc finger protein 33A"/>
    <property type="match status" value="2"/>
</dbReference>
<feature type="domain" description="C2H2-type" evidence="12">
    <location>
        <begin position="1307"/>
        <end position="1334"/>
    </location>
</feature>
<keyword evidence="4 10" id="KW-0863">Zinc-finger</keyword>
<feature type="domain" description="C2H2-type" evidence="12">
    <location>
        <begin position="2648"/>
        <end position="2675"/>
    </location>
</feature>
<dbReference type="InterPro" id="IPR013083">
    <property type="entry name" value="Znf_RING/FYVE/PHD"/>
</dbReference>
<feature type="domain" description="C2H2-type" evidence="12">
    <location>
        <begin position="2271"/>
        <end position="2298"/>
    </location>
</feature>
<dbReference type="GO" id="GO:0032502">
    <property type="term" value="P:developmental process"/>
    <property type="evidence" value="ECO:0007669"/>
    <property type="project" value="UniProtKB-ARBA"/>
</dbReference>
<feature type="compositionally biased region" description="Basic and acidic residues" evidence="11">
    <location>
        <begin position="1694"/>
        <end position="1718"/>
    </location>
</feature>
<gene>
    <name evidence="13" type="primary">BX539313.1</name>
</gene>
<feature type="domain" description="C2H2-type" evidence="12">
    <location>
        <begin position="2359"/>
        <end position="2387"/>
    </location>
</feature>
<feature type="domain" description="C2H2-type" evidence="12">
    <location>
        <begin position="2796"/>
        <end position="2823"/>
    </location>
</feature>
<sequence>MADGWDPYFQNIQPLSLDDGTVQRTSESDETLSQPSKNFTGCHDLSGIVASQEAPVSHPNFNKNYCSSPSIENSRSDCAYERYNDSQWQDGGKRLENDYLQECGKNYFPNFATEVPSESSSNTSDCQGLEQNCEMLPTSCLENYSSVSRSSNTDAVEDRPFCKVTGSDSFSRQNIGMLSEENSAELFFDDTENCDSQTNCVYPNTSEKNTFSIKTCAEKAESSATSLTTATVSDTVHNGFQVDKQSEAVMSDFKEGTFKDCLTANLTKEGIDHDPLDKEEDDQIKSTTPTFFDNGQALVDEKVLKKTGIESVESSNLGLSDDQETIASENVQGKTQVQDCLTKQLDSSDPKPFDEEISLTSISTKRGDDTDKRETQVKVSQTFDHQDLKESSFKGICDELSKCNLNICHHNHDSSFHKKQFLHCCPAQDSISAILSEVEKNHFKDATIATFPESHLQPVKDGSNIHTEKEIKNDKECTIASGTDKDLDCGVSDTTNLSISSDEQKKNVAYHELSNLQAHSSGPDENPQKDGFPSAVKSTDLSPNADCVTPIVTDDISYENTGSKNHQDTIIHKGSASETYCSSKYIDSSTEMKRSSLDKMTTNSSLCCHAPDATSDSLANDNNENISDASNMDSNLKLHVSGTHSPNCLKMGSPPKTETQNLSPNECGDHCIIATYDRLSMVSNDKSPELLLPPDTSHTDLQLCLSNECASPAKRTSTSFQKDSKSGTQSVTFDNEQRISDDLEFCLDLKDPKTDIKPFSENEQVCPKENHNMMSFPTHRESQHESFIAREPITVCSDVADNARESFEDWDFSIQKQSESSLLYGEPLSEDSLCDADEDKFKSSQQEETKVKRPNEYNEDKIEQPALPLTHSVQTRRLLHPVVLLATSESSNEMSNSYCCADCQHTSSNIDHLIEHHHCNHPMSVFHHCKNCNVYLMRNKLSQKHVCDVVKKSIPLSSNSIPKKKRRLHNCTRCGIMFSKFIQYVKHMRTHTGKTPYRCNECGLYFAQSCSLRKHKRVPGRCKQYKLLNTNSDAGKTEKSPEKQKPQNFSNDNTRQCYVKLIDISKFNLCHLCGKEFVSAKRVKKHIYDVHKYKGGAISSNVATTNDDGKPQEVKGEMQEKYKCPLCPRLFKYPYNRNRHLRDCVKLAVAANKNKVGDKFACPLCKATFTASGNRRRHIKCICLRQCIIQFKKEREIVLQKTRKMDLEPQSKDMENTPAAESVPKASSVLTASKIGPLYRCNHCPAVFRDPSGKYRHMKKHEMFKLTGKMFKYRNSVFSVAPKLETQNSTTEDSTELSETVEEKSALICRFCGIGFVHLTTLKKHERSHRGERPYRCLECGKGFKKRAHLTGHKIVHQKRMQCTICLKIFQTVGELLQHRSLHLKRGRLQCPDCPTQFDYPAHLLRHLKSHRKKEKKLPQAEEGTQLKPPESVGSVKEYNAQKQQQCVLCKEVFDDSLSLRKHTLTHISRSSSPQCPFCKKSYPERRNLLRHLIVHLGDKSLSCTNCGKQFYRNLYLNIHMQKCLPPQANCSFETTSSTKKKSKPYHCSRCFRSFCKRDRWQKHLYGHKKNILIPCPRCGQFFGRTKITQHNAFCGETAESSTDKCTTNVSIKNSPQIRMIIHKTPSSSKESKANSFKCPYCAEKFRYRSYFLRHLVKHTGVQPYACMHCGSRFKSETMLFQHEEVCDGAKSTEQSKSKSEGERNMDSLREATQKPSPDCEYKCKFCTKTFMKPRSLRHHILTHNEVNPYRCKNCDSCFSRYDHLKVHHTRCKGKKTRLEVRIPKITLDDVGRGWQTRFNLKPLGKEETFECEVCLKSFPTLSKLSRHFTMFHAIKPFKCTRCGSAFSHEKTLKTHQRMKRCKKPTNETKAHPMQESNKPTENVTKPLEEIRNRILLKIQPVVNKKFKHVCAYCPRSFKHSWQLNVHIRLHTGEKPFSCEYCDERFIRRDYVVRHHLKCVKTREHKKSLCDRCGNFFPENEIEDHKKGCPIRPYSCKYCRKKFSKKDGMLQHSLKCDRKLQSSDILCDRCGGFFSEDELEDHKKSCTSKPSPSPASKSHPSSSLSPPKGFSCAYCSSRFLLFSQLQEHFLSTHKLESLNSSISTAPLQQLLSNIPKIKEEPVDDSCEKMVTDDANAICKPDTELKADTSPQYVCLHCNMCFTNKAGLTGHQRVHTKDLPFKCKVCNKGFWNKTLLRNHYRKCRSTTSQQLEGPLKAEIEFALCSSDFDIKHPESTDALQTYEEESEDESSHSSFGTLLQSSSNQEKKPIQYQCSECDKSFTDGLMLISHLEDHGREEQEKKQNACSKCGKVFSTQGNLDSHMTTHDTSKPVSCKLCQQRFWTRSALCDHYRKEHADDVFYCQVCSNVYAIKKSLVEHYRRCHPKEWQDHGYNVLQKGTTNEHQSSSHVSTTGESDEDNSDSDSDSAPYFPCHVCGKTFPTSESLEDHQLCHLGKKPHECAECGKCFVLATQLQQHQRTHKSEFQCQTCGRGFVTLFALKTHKHSHGRNRPHRCSRCHLSFTGPIHLAEHMSTHREESFPCDLCSKVFQSKSSRVEHRKSHSMSGGNPTPSFLKGELSESLSGYNSEFRYRCGICGERFRDPEELSEHGCMEAKERPYSCTECKKHFLHSSHLKKHMNTHQPSRSEGEYPCNQCNSSFSSSQNFFRHLKSHVDATKEIKQGDSIIGHRCPVCHQCFASATELIHHFPTHLDNTHEEDKVQLDASKSELEKKYLTSAAEFECTKCGGNFLGADAYQHHYCSQQQQERKESKYSDPKEKTLHRPIGDEEEVDVTGDDLYMCAECSMHFSSKSSFLAHQNEHNSNGKSFRCEDCGKTFAKMRYLKKHERRHRLKDLPFTAAEVLDKRFKCVQCLEKFSTVQDLSLHMRLHAEKEVGEYRCDMCYKSFSKRSLLKQHQESHVGEVVYECTECDKAFAFPHLLEEHQKTHTKPSE</sequence>
<feature type="region of interest" description="Disordered" evidence="11">
    <location>
        <begin position="2044"/>
        <end position="2068"/>
    </location>
</feature>
<feature type="region of interest" description="Disordered" evidence="11">
    <location>
        <begin position="2237"/>
        <end position="2266"/>
    </location>
</feature>
<feature type="domain" description="C2H2-type" evidence="12">
    <location>
        <begin position="1474"/>
        <end position="1501"/>
    </location>
</feature>
<dbReference type="SMART" id="SM00355">
    <property type="entry name" value="ZnF_C2H2"/>
    <property type="match status" value="46"/>
</dbReference>
<evidence type="ECO:0000256" key="10">
    <source>
        <dbReference type="PROSITE-ProRule" id="PRU00042"/>
    </source>
</evidence>
<keyword evidence="8" id="KW-0804">Transcription</keyword>
<evidence type="ECO:0000256" key="9">
    <source>
        <dbReference type="ARBA" id="ARBA00023242"/>
    </source>
</evidence>
<keyword evidence="6" id="KW-0805">Transcription regulation</keyword>
<feature type="domain" description="C2H2-type" evidence="12">
    <location>
        <begin position="1335"/>
        <end position="1362"/>
    </location>
</feature>
<evidence type="ECO:0000256" key="11">
    <source>
        <dbReference type="SAM" id="MobiDB-lite"/>
    </source>
</evidence>
<feature type="region of interest" description="Disordered" evidence="11">
    <location>
        <begin position="2397"/>
        <end position="2424"/>
    </location>
</feature>
<proteinExistence type="predicted"/>
<feature type="domain" description="C2H2-type" evidence="12">
    <location>
        <begin position="1665"/>
        <end position="1692"/>
    </location>
</feature>
<feature type="region of interest" description="Disordered" evidence="11">
    <location>
        <begin position="1692"/>
        <end position="1718"/>
    </location>
</feature>
<keyword evidence="5" id="KW-0862">Zinc</keyword>
<dbReference type="GO" id="GO:0000981">
    <property type="term" value="F:DNA-binding transcription factor activity, RNA polymerase II-specific"/>
    <property type="evidence" value="ECO:0007669"/>
    <property type="project" value="TreeGrafter"/>
</dbReference>
<dbReference type="FunFam" id="3.30.160.60:FF:001009">
    <property type="entry name" value="Zinc finger protein 26"/>
    <property type="match status" value="2"/>
</dbReference>
<dbReference type="InterPro" id="IPR013087">
    <property type="entry name" value="Znf_C2H2_type"/>
</dbReference>
<dbReference type="PANTHER" id="PTHR24384:SF189">
    <property type="entry name" value="C2H2-TYPE DOMAIN-CONTAINING PROTEIN-RELATED"/>
    <property type="match status" value="1"/>
</dbReference>
<feature type="domain" description="C2H2-type" evidence="12">
    <location>
        <begin position="2589"/>
        <end position="2616"/>
    </location>
</feature>
<feature type="domain" description="C2H2-type" evidence="12">
    <location>
        <begin position="1750"/>
        <end position="1777"/>
    </location>
</feature>
<dbReference type="SUPFAM" id="SSF57667">
    <property type="entry name" value="beta-beta-alpha zinc fingers"/>
    <property type="match status" value="18"/>
</dbReference>
<feature type="domain" description="C2H2-type" evidence="12">
    <location>
        <begin position="2457"/>
        <end position="2484"/>
    </location>
</feature>
<feature type="region of interest" description="Disordered" evidence="11">
    <location>
        <begin position="517"/>
        <end position="546"/>
    </location>
</feature>
<feature type="domain" description="C2H2-type" evidence="12">
    <location>
        <begin position="2070"/>
        <end position="2098"/>
    </location>
</feature>
<keyword evidence="3" id="KW-0677">Repeat</keyword>
<comment type="subcellular location">
    <subcellularLocation>
        <location evidence="1">Nucleus</location>
    </subcellularLocation>
</comment>
<feature type="compositionally biased region" description="Basic and acidic residues" evidence="11">
    <location>
        <begin position="839"/>
        <end position="861"/>
    </location>
</feature>
<feature type="domain" description="C2H2-type" evidence="12">
    <location>
        <begin position="2864"/>
        <end position="2891"/>
    </location>
</feature>
<evidence type="ECO:0000256" key="6">
    <source>
        <dbReference type="ARBA" id="ARBA00023015"/>
    </source>
</evidence>
<dbReference type="Pfam" id="PF00096">
    <property type="entry name" value="zf-C2H2"/>
    <property type="match status" value="11"/>
</dbReference>
<evidence type="ECO:0000256" key="1">
    <source>
        <dbReference type="ARBA" id="ARBA00004123"/>
    </source>
</evidence>
<feature type="domain" description="C2H2-type" evidence="12">
    <location>
        <begin position="1838"/>
        <end position="1865"/>
    </location>
</feature>
<dbReference type="FunFam" id="3.30.160.60:FF:000446">
    <property type="entry name" value="Zinc finger protein"/>
    <property type="match status" value="1"/>
</dbReference>
<keyword evidence="7" id="KW-0238">DNA-binding</keyword>
<reference evidence="13" key="1">
    <citation type="submission" date="2016-05" db="EMBL/GenBank/DDBJ databases">
        <authorList>
            <person name="Lavstsen T."/>
            <person name="Jespersen J.S."/>
        </authorList>
    </citation>
    <scope>NUCLEOTIDE SEQUENCE</scope>
    <source>
        <tissue evidence="13">Brain</tissue>
    </source>
</reference>
<feature type="region of interest" description="Disordered" evidence="11">
    <location>
        <begin position="344"/>
        <end position="374"/>
    </location>
</feature>
<feature type="domain" description="C2H2-type" evidence="12">
    <location>
        <begin position="1068"/>
        <end position="1091"/>
    </location>
</feature>